<dbReference type="Proteomes" id="UP000516369">
    <property type="component" value="Chromosome"/>
</dbReference>
<dbReference type="KEGG" id="dvn:HQ394_07325"/>
<feature type="transmembrane region" description="Helical" evidence="1">
    <location>
        <begin position="39"/>
        <end position="57"/>
    </location>
</feature>
<name>A0A7H1N0D9_9PROT</name>
<feature type="transmembrane region" description="Helical" evidence="1">
    <location>
        <begin position="237"/>
        <end position="254"/>
    </location>
</feature>
<keyword evidence="1" id="KW-1133">Transmembrane helix</keyword>
<accession>A0A7H1N0D9</accession>
<keyword evidence="1" id="KW-0812">Transmembrane</keyword>
<dbReference type="AlphaFoldDB" id="A0A7H1N0D9"/>
<sequence length="400" mass="43523">METISRSHIILGLVAATLFFNFGLCFVNTNVAAVGEAHVILAEALIMAATWGVLLLSGRPLDTRWVCFALAIVVFAVLVMILREQIQPKTVRDLIIIPTFVLLGIQYGRRDLSKALIALCVVVLAVGIVEAALLDTYQKYFNIIRYFISKGSTPEEQASFNSTSLFVSGIRSGGRVLGGFLGEQRVSSIFLEPVSSAMFAAIVAFYTLSVFDEIDRSSAVALLTMAAIFLVLSDGRLAMGLTLAAVVAFVVLYQLPKLSLYLYLPAAVGFAFVVDALRQAQSTSDDLPGRLSKTAQIVGSMDMQVMLGLSLFPRSTVDSGVAYLIEGIGLVGTAVFWCGLCTLMRYDDRCQRRLAHMICLYLSLSWLVSYATFTIKTAALLWFLLGTVQAQRLGSNRTSD</sequence>
<proteinExistence type="predicted"/>
<feature type="transmembrane region" description="Helical" evidence="1">
    <location>
        <begin position="358"/>
        <end position="385"/>
    </location>
</feature>
<feature type="transmembrane region" description="Helical" evidence="1">
    <location>
        <begin position="189"/>
        <end position="208"/>
    </location>
</feature>
<feature type="transmembrane region" description="Helical" evidence="1">
    <location>
        <begin position="260"/>
        <end position="277"/>
    </location>
</feature>
<feature type="transmembrane region" description="Helical" evidence="1">
    <location>
        <begin position="115"/>
        <end position="134"/>
    </location>
</feature>
<feature type="transmembrane region" description="Helical" evidence="1">
    <location>
        <begin position="63"/>
        <end position="82"/>
    </location>
</feature>
<dbReference type="RefSeq" id="WP_190262682.1">
    <property type="nucleotide sequence ID" value="NZ_CP053923.1"/>
</dbReference>
<evidence type="ECO:0000313" key="3">
    <source>
        <dbReference type="Proteomes" id="UP000516369"/>
    </source>
</evidence>
<feature type="transmembrane region" description="Helical" evidence="1">
    <location>
        <begin position="6"/>
        <end position="27"/>
    </location>
</feature>
<evidence type="ECO:0000313" key="2">
    <source>
        <dbReference type="EMBL" id="QNT69175.1"/>
    </source>
</evidence>
<reference evidence="2 3" key="1">
    <citation type="submission" date="2020-05" db="EMBL/GenBank/DDBJ databases">
        <title>Complete closed genome sequence of Defluviicoccus vanus.</title>
        <authorList>
            <person name="Bessarab I."/>
            <person name="Arumugam K."/>
            <person name="Maszenan A.M."/>
            <person name="Seviour R.J."/>
            <person name="Williams R.B."/>
        </authorList>
    </citation>
    <scope>NUCLEOTIDE SEQUENCE [LARGE SCALE GENOMIC DNA]</scope>
    <source>
        <strain evidence="2 3">Ben 114</strain>
    </source>
</reference>
<protein>
    <submittedName>
        <fullName evidence="2">Uncharacterized protein</fullName>
    </submittedName>
</protein>
<gene>
    <name evidence="2" type="ORF">HQ394_07325</name>
</gene>
<feature type="transmembrane region" description="Helical" evidence="1">
    <location>
        <begin position="321"/>
        <end position="346"/>
    </location>
</feature>
<dbReference type="EMBL" id="CP053923">
    <property type="protein sequence ID" value="QNT69175.1"/>
    <property type="molecule type" value="Genomic_DNA"/>
</dbReference>
<keyword evidence="1" id="KW-0472">Membrane</keyword>
<organism evidence="2 3">
    <name type="scientific">Defluviicoccus vanus</name>
    <dbReference type="NCBI Taxonomy" id="111831"/>
    <lineage>
        <taxon>Bacteria</taxon>
        <taxon>Pseudomonadati</taxon>
        <taxon>Pseudomonadota</taxon>
        <taxon>Alphaproteobacteria</taxon>
        <taxon>Rhodospirillales</taxon>
        <taxon>Rhodospirillaceae</taxon>
        <taxon>Defluviicoccus</taxon>
    </lineage>
</organism>
<evidence type="ECO:0000256" key="1">
    <source>
        <dbReference type="SAM" id="Phobius"/>
    </source>
</evidence>
<keyword evidence="3" id="KW-1185">Reference proteome</keyword>